<dbReference type="OrthoDB" id="1264598at2"/>
<sequence length="85" mass="9807">MKKKEISFLVSLSDARSLVPDKRETGRDQLITLKNRLEQMGIEVEHLQMLGQLVIHAPEEVWNKAIVEIESLIGQDFQIEPNRLL</sequence>
<name>A0A1N7HZC7_9FLAO</name>
<evidence type="ECO:0000313" key="1">
    <source>
        <dbReference type="EMBL" id="SIS30080.1"/>
    </source>
</evidence>
<organism evidence="1 2">
    <name type="scientific">Chryseobacterium shigense</name>
    <dbReference type="NCBI Taxonomy" id="297244"/>
    <lineage>
        <taxon>Bacteria</taxon>
        <taxon>Pseudomonadati</taxon>
        <taxon>Bacteroidota</taxon>
        <taxon>Flavobacteriia</taxon>
        <taxon>Flavobacteriales</taxon>
        <taxon>Weeksellaceae</taxon>
        <taxon>Chryseobacterium group</taxon>
        <taxon>Chryseobacterium</taxon>
    </lineage>
</organism>
<dbReference type="Proteomes" id="UP000186373">
    <property type="component" value="Unassembled WGS sequence"/>
</dbReference>
<dbReference type="EMBL" id="FTNY01000001">
    <property type="protein sequence ID" value="SIS30080.1"/>
    <property type="molecule type" value="Genomic_DNA"/>
</dbReference>
<proteinExistence type="predicted"/>
<evidence type="ECO:0000313" key="2">
    <source>
        <dbReference type="Proteomes" id="UP000186373"/>
    </source>
</evidence>
<dbReference type="RefSeq" id="WP_076504701.1">
    <property type="nucleotide sequence ID" value="NZ_FTNY01000001.1"/>
</dbReference>
<reference evidence="2" key="1">
    <citation type="submission" date="2017-01" db="EMBL/GenBank/DDBJ databases">
        <authorList>
            <person name="Varghese N."/>
            <person name="Submissions S."/>
        </authorList>
    </citation>
    <scope>NUCLEOTIDE SEQUENCE [LARGE SCALE GENOMIC DNA]</scope>
    <source>
        <strain evidence="2">DSM 17126</strain>
    </source>
</reference>
<accession>A0A1N7HZC7</accession>
<gene>
    <name evidence="1" type="ORF">SAMN05421639_101703</name>
</gene>
<dbReference type="AlphaFoldDB" id="A0A1N7HZC7"/>
<keyword evidence="2" id="KW-1185">Reference proteome</keyword>
<protein>
    <submittedName>
        <fullName evidence="1">Uncharacterized protein</fullName>
    </submittedName>
</protein>